<dbReference type="PANTHER" id="PTHR21700:SF54">
    <property type="entry name" value="TRANSTHYRETIN-LIKE FAMILY PROTEIN"/>
    <property type="match status" value="1"/>
</dbReference>
<dbReference type="OrthoDB" id="5875941at2759"/>
<evidence type="ECO:0000313" key="5">
    <source>
        <dbReference type="EMBL" id="VDP06894.1"/>
    </source>
</evidence>
<dbReference type="AlphaFoldDB" id="A0A3P8BMU9"/>
<comment type="similarity">
    <text evidence="2">Belongs to the nematode transthyretin-like family.</text>
</comment>
<dbReference type="GO" id="GO:0009986">
    <property type="term" value="C:cell surface"/>
    <property type="evidence" value="ECO:0007669"/>
    <property type="project" value="InterPro"/>
</dbReference>
<sequence length="202" mass="22774">MSKIFVFFLVPIFDQDDLLGSVTADDRGVFCVRGFTTEATDIEPYIYIEHNCGYEGLDQKVFPSEFVSSGNFSKKTYHMGDIELLTKGSLSSCTPAHMGVDEPLPTWSQQQLHEETLVNTERHENDYQKFMKTRRCTAASMQERTSFHASTSSQIRASFTLMSSHSTCPQLSKSLLPAMVCEPSQPNKVFERSYVVSRVVSV</sequence>
<evidence type="ECO:0000256" key="4">
    <source>
        <dbReference type="ARBA" id="ARBA00022729"/>
    </source>
</evidence>
<evidence type="ECO:0000256" key="3">
    <source>
        <dbReference type="ARBA" id="ARBA00022525"/>
    </source>
</evidence>
<dbReference type="Gene3D" id="2.60.40.3330">
    <property type="match status" value="1"/>
</dbReference>
<evidence type="ECO:0000256" key="1">
    <source>
        <dbReference type="ARBA" id="ARBA00004613"/>
    </source>
</evidence>
<evidence type="ECO:0000256" key="2">
    <source>
        <dbReference type="ARBA" id="ARBA00010112"/>
    </source>
</evidence>
<comment type="subcellular location">
    <subcellularLocation>
        <location evidence="1">Secreted</location>
    </subcellularLocation>
</comment>
<keyword evidence="4" id="KW-0732">Signal</keyword>
<keyword evidence="3" id="KW-0964">Secreted</keyword>
<dbReference type="PANTHER" id="PTHR21700">
    <property type="entry name" value="TRANSTHYRETIN-LIKE FAMILY PROTEIN-RELATED"/>
    <property type="match status" value="1"/>
</dbReference>
<dbReference type="EMBL" id="UZAH01029591">
    <property type="protein sequence ID" value="VDP06894.1"/>
    <property type="molecule type" value="Genomic_DNA"/>
</dbReference>
<accession>A0A3P8BMU9</accession>
<protein>
    <submittedName>
        <fullName evidence="5">Uncharacterized protein</fullName>
    </submittedName>
</protein>
<gene>
    <name evidence="5" type="ORF">HPBE_LOCUS16748</name>
</gene>
<dbReference type="InterPro" id="IPR001534">
    <property type="entry name" value="Transthyretin-like"/>
</dbReference>
<reference evidence="5" key="1">
    <citation type="submission" date="2018-11" db="EMBL/GenBank/DDBJ databases">
        <authorList>
            <consortium name="Pathogen Informatics"/>
        </authorList>
    </citation>
    <scope>NUCLEOTIDE SEQUENCE [LARGE SCALE GENOMIC DNA]</scope>
</reference>
<dbReference type="Pfam" id="PF01060">
    <property type="entry name" value="TTR-52"/>
    <property type="match status" value="1"/>
</dbReference>
<dbReference type="GO" id="GO:0005576">
    <property type="term" value="C:extracellular region"/>
    <property type="evidence" value="ECO:0007669"/>
    <property type="project" value="UniProtKB-SubCell"/>
</dbReference>
<name>A0A3P8BMU9_HELPZ</name>
<dbReference type="InterPro" id="IPR038479">
    <property type="entry name" value="Transthyretin-like_sf"/>
</dbReference>
<organism evidence="5">
    <name type="scientific">Heligmosomoides polygyrus</name>
    <name type="common">Parasitic roundworm</name>
    <dbReference type="NCBI Taxonomy" id="6339"/>
    <lineage>
        <taxon>Eukaryota</taxon>
        <taxon>Metazoa</taxon>
        <taxon>Ecdysozoa</taxon>
        <taxon>Nematoda</taxon>
        <taxon>Chromadorea</taxon>
        <taxon>Rhabditida</taxon>
        <taxon>Rhabditina</taxon>
        <taxon>Rhabditomorpha</taxon>
        <taxon>Strongyloidea</taxon>
        <taxon>Heligmosomidae</taxon>
        <taxon>Heligmosomoides</taxon>
    </lineage>
</organism>
<proteinExistence type="inferred from homology"/>